<dbReference type="Pfam" id="PF06725">
    <property type="entry name" value="3D"/>
    <property type="match status" value="1"/>
</dbReference>
<gene>
    <name evidence="2" type="ORF">ACFSSA_11800</name>
</gene>
<evidence type="ECO:0000259" key="1">
    <source>
        <dbReference type="Pfam" id="PF06725"/>
    </source>
</evidence>
<name>A0ABW5DA81_9BACT</name>
<sequence>MPIYTFAERNRVVRTTAYTCSEDDHLCYGSKNATGTNLRYSDRVRSTAADWSYYPVGTVFRIKGMSQLYVVDDYGSALTGTGTIDIYQPTKDLMNQWGRRNVEISVVQWGSFTRSAEILSQRTSYAHCRQMLANITRQRPDLLKVASR</sequence>
<dbReference type="EMBL" id="JBHUIT010000027">
    <property type="protein sequence ID" value="MFD2257358.1"/>
    <property type="molecule type" value="Genomic_DNA"/>
</dbReference>
<accession>A0ABW5DA81</accession>
<dbReference type="Gene3D" id="2.40.40.10">
    <property type="entry name" value="RlpA-like domain"/>
    <property type="match status" value="1"/>
</dbReference>
<dbReference type="RefSeq" id="WP_386820644.1">
    <property type="nucleotide sequence ID" value="NZ_JBHUIT010000027.1"/>
</dbReference>
<organism evidence="2 3">
    <name type="scientific">Luteolibacter algae</name>
    <dbReference type="NCBI Taxonomy" id="454151"/>
    <lineage>
        <taxon>Bacteria</taxon>
        <taxon>Pseudomonadati</taxon>
        <taxon>Verrucomicrobiota</taxon>
        <taxon>Verrucomicrobiia</taxon>
        <taxon>Verrucomicrobiales</taxon>
        <taxon>Verrucomicrobiaceae</taxon>
        <taxon>Luteolibacter</taxon>
    </lineage>
</organism>
<evidence type="ECO:0000313" key="3">
    <source>
        <dbReference type="Proteomes" id="UP001597375"/>
    </source>
</evidence>
<dbReference type="InterPro" id="IPR036908">
    <property type="entry name" value="RlpA-like_sf"/>
</dbReference>
<feature type="domain" description="3D" evidence="1">
    <location>
        <begin position="45"/>
        <end position="107"/>
    </location>
</feature>
<protein>
    <submittedName>
        <fullName evidence="2">3D domain-containing protein</fullName>
    </submittedName>
</protein>
<dbReference type="Proteomes" id="UP001597375">
    <property type="component" value="Unassembled WGS sequence"/>
</dbReference>
<evidence type="ECO:0000313" key="2">
    <source>
        <dbReference type="EMBL" id="MFD2257358.1"/>
    </source>
</evidence>
<keyword evidence="3" id="KW-1185">Reference proteome</keyword>
<dbReference type="InterPro" id="IPR010611">
    <property type="entry name" value="3D_dom"/>
</dbReference>
<dbReference type="CDD" id="cd22784">
    <property type="entry name" value="DPBB_MltA_YuiC-like"/>
    <property type="match status" value="1"/>
</dbReference>
<dbReference type="SUPFAM" id="SSF50685">
    <property type="entry name" value="Barwin-like endoglucanases"/>
    <property type="match status" value="1"/>
</dbReference>
<comment type="caution">
    <text evidence="2">The sequence shown here is derived from an EMBL/GenBank/DDBJ whole genome shotgun (WGS) entry which is preliminary data.</text>
</comment>
<proteinExistence type="predicted"/>
<reference evidence="3" key="1">
    <citation type="journal article" date="2019" name="Int. J. Syst. Evol. Microbiol.">
        <title>The Global Catalogue of Microorganisms (GCM) 10K type strain sequencing project: providing services to taxonomists for standard genome sequencing and annotation.</title>
        <authorList>
            <consortium name="The Broad Institute Genomics Platform"/>
            <consortium name="The Broad Institute Genome Sequencing Center for Infectious Disease"/>
            <person name="Wu L."/>
            <person name="Ma J."/>
        </authorList>
    </citation>
    <scope>NUCLEOTIDE SEQUENCE [LARGE SCALE GENOMIC DNA]</scope>
    <source>
        <strain evidence="3">CGMCC 4.7106</strain>
    </source>
</reference>